<dbReference type="AlphaFoldDB" id="A0A8S0UL45"/>
<keyword evidence="3" id="KW-1185">Reference proteome</keyword>
<comment type="caution">
    <text evidence="2">The sequence shown here is derived from an EMBL/GenBank/DDBJ whole genome shotgun (WGS) entry which is preliminary data.</text>
</comment>
<gene>
    <name evidence="2" type="ORF">OLEA9_A053415</name>
</gene>
<reference evidence="2 3" key="1">
    <citation type="submission" date="2019-12" db="EMBL/GenBank/DDBJ databases">
        <authorList>
            <person name="Alioto T."/>
            <person name="Alioto T."/>
            <person name="Gomez Garrido J."/>
        </authorList>
    </citation>
    <scope>NUCLEOTIDE SEQUENCE [LARGE SCALE GENOMIC DNA]</scope>
</reference>
<sequence length="85" mass="9906">MWVKRLIWGLQFTGRSVRTRLKRQVAGALQKTFPPDWNSHNTLNAISDISDDDDALDESEHNDCALYDSNTDDEDDANYDERLRY</sequence>
<feature type="region of interest" description="Disordered" evidence="1">
    <location>
        <begin position="49"/>
        <end position="85"/>
    </location>
</feature>
<dbReference type="Gramene" id="OE9A053415T1">
    <property type="protein sequence ID" value="OE9A053415C1"/>
    <property type="gene ID" value="OE9A053415"/>
</dbReference>
<protein>
    <submittedName>
        <fullName evidence="2">Pentatricopeptide repeat-containing protein At5g04810, chloroplastic</fullName>
    </submittedName>
</protein>
<organism evidence="2 3">
    <name type="scientific">Olea europaea subsp. europaea</name>
    <dbReference type="NCBI Taxonomy" id="158383"/>
    <lineage>
        <taxon>Eukaryota</taxon>
        <taxon>Viridiplantae</taxon>
        <taxon>Streptophyta</taxon>
        <taxon>Embryophyta</taxon>
        <taxon>Tracheophyta</taxon>
        <taxon>Spermatophyta</taxon>
        <taxon>Magnoliopsida</taxon>
        <taxon>eudicotyledons</taxon>
        <taxon>Gunneridae</taxon>
        <taxon>Pentapetalae</taxon>
        <taxon>asterids</taxon>
        <taxon>lamiids</taxon>
        <taxon>Lamiales</taxon>
        <taxon>Oleaceae</taxon>
        <taxon>Oleeae</taxon>
        <taxon>Olea</taxon>
    </lineage>
</organism>
<name>A0A8S0UL45_OLEEU</name>
<accession>A0A8S0UL45</accession>
<evidence type="ECO:0000313" key="2">
    <source>
        <dbReference type="EMBL" id="CAA3016477.1"/>
    </source>
</evidence>
<dbReference type="Proteomes" id="UP000594638">
    <property type="component" value="Unassembled WGS sequence"/>
</dbReference>
<dbReference type="EMBL" id="CACTIH010007620">
    <property type="protein sequence ID" value="CAA3016477.1"/>
    <property type="molecule type" value="Genomic_DNA"/>
</dbReference>
<evidence type="ECO:0000256" key="1">
    <source>
        <dbReference type="SAM" id="MobiDB-lite"/>
    </source>
</evidence>
<proteinExistence type="predicted"/>
<evidence type="ECO:0000313" key="3">
    <source>
        <dbReference type="Proteomes" id="UP000594638"/>
    </source>
</evidence>